<organism evidence="2 3">
    <name type="scientific">Glycine soja</name>
    <name type="common">Wild soybean</name>
    <dbReference type="NCBI Taxonomy" id="3848"/>
    <lineage>
        <taxon>Eukaryota</taxon>
        <taxon>Viridiplantae</taxon>
        <taxon>Streptophyta</taxon>
        <taxon>Embryophyta</taxon>
        <taxon>Tracheophyta</taxon>
        <taxon>Spermatophyta</taxon>
        <taxon>Magnoliopsida</taxon>
        <taxon>eudicotyledons</taxon>
        <taxon>Gunneridae</taxon>
        <taxon>Pentapetalae</taxon>
        <taxon>rosids</taxon>
        <taxon>fabids</taxon>
        <taxon>Fabales</taxon>
        <taxon>Fabaceae</taxon>
        <taxon>Papilionoideae</taxon>
        <taxon>50 kb inversion clade</taxon>
        <taxon>NPAAA clade</taxon>
        <taxon>indigoferoid/millettioid clade</taxon>
        <taxon>Phaseoleae</taxon>
        <taxon>Glycine</taxon>
        <taxon>Glycine subgen. Soja</taxon>
    </lineage>
</organism>
<keyword evidence="3" id="KW-1185">Reference proteome</keyword>
<proteinExistence type="predicted"/>
<accession>A0A445M085</accession>
<keyword evidence="1" id="KW-0732">Signal</keyword>
<sequence>MSFTYHLFFICIFLHACSARCFSTLHNKLEKKPHFSIKGDEINGVESFCKHLAVANEVNYKIKPRKAKTTNQKVLKAIRKIQVLYKLNLLLQFLGTCLKRNLVRKILGLTWTIHYQKHILLLISK</sequence>
<gene>
    <name evidence="2" type="ORF">D0Y65_000815</name>
</gene>
<dbReference type="Proteomes" id="UP000289340">
    <property type="component" value="Chromosome 1"/>
</dbReference>
<dbReference type="AlphaFoldDB" id="A0A445M085"/>
<evidence type="ECO:0000313" key="3">
    <source>
        <dbReference type="Proteomes" id="UP000289340"/>
    </source>
</evidence>
<comment type="caution">
    <text evidence="2">The sequence shown here is derived from an EMBL/GenBank/DDBJ whole genome shotgun (WGS) entry which is preliminary data.</text>
</comment>
<protein>
    <submittedName>
        <fullName evidence="2">Uncharacterized protein</fullName>
    </submittedName>
</protein>
<reference evidence="2 3" key="1">
    <citation type="submission" date="2018-09" db="EMBL/GenBank/DDBJ databases">
        <title>A high-quality reference genome of wild soybean provides a powerful tool to mine soybean genomes.</title>
        <authorList>
            <person name="Xie M."/>
            <person name="Chung C.Y.L."/>
            <person name="Li M.-W."/>
            <person name="Wong F.-L."/>
            <person name="Chan T.-F."/>
            <person name="Lam H.-M."/>
        </authorList>
    </citation>
    <scope>NUCLEOTIDE SEQUENCE [LARGE SCALE GENOMIC DNA]</scope>
    <source>
        <strain evidence="3">cv. W05</strain>
        <tissue evidence="2">Hypocotyl of etiolated seedlings</tissue>
    </source>
</reference>
<evidence type="ECO:0000313" key="2">
    <source>
        <dbReference type="EMBL" id="RZC28985.1"/>
    </source>
</evidence>
<name>A0A445M085_GLYSO</name>
<feature type="chain" id="PRO_5019113685" evidence="1">
    <location>
        <begin position="20"/>
        <end position="125"/>
    </location>
</feature>
<evidence type="ECO:0000256" key="1">
    <source>
        <dbReference type="SAM" id="SignalP"/>
    </source>
</evidence>
<dbReference type="EMBL" id="QZWG01000001">
    <property type="protein sequence ID" value="RZC28985.1"/>
    <property type="molecule type" value="Genomic_DNA"/>
</dbReference>
<feature type="signal peptide" evidence="1">
    <location>
        <begin position="1"/>
        <end position="19"/>
    </location>
</feature>